<feature type="transmembrane region" description="Helical" evidence="9">
    <location>
        <begin position="156"/>
        <end position="176"/>
    </location>
</feature>
<dbReference type="PANTHER" id="PTHR30472">
    <property type="entry name" value="FERRIC ENTEROBACTIN TRANSPORT SYSTEM PERMEASE PROTEIN"/>
    <property type="match status" value="1"/>
</dbReference>
<comment type="caution">
    <text evidence="10">The sequence shown here is derived from an EMBL/GenBank/DDBJ whole genome shotgun (WGS) entry which is preliminary data.</text>
</comment>
<proteinExistence type="inferred from homology"/>
<feature type="compositionally biased region" description="Basic and acidic residues" evidence="8">
    <location>
        <begin position="32"/>
        <end position="42"/>
    </location>
</feature>
<name>A0A7Z8YAR6_9ACTO</name>
<dbReference type="InterPro" id="IPR037294">
    <property type="entry name" value="ABC_BtuC-like"/>
</dbReference>
<dbReference type="GO" id="GO:0022857">
    <property type="term" value="F:transmembrane transporter activity"/>
    <property type="evidence" value="ECO:0007669"/>
    <property type="project" value="InterPro"/>
</dbReference>
<dbReference type="CDD" id="cd06550">
    <property type="entry name" value="TM_ABC_iron-siderophores_like"/>
    <property type="match status" value="1"/>
</dbReference>
<keyword evidence="7 9" id="KW-0472">Membrane</keyword>
<feature type="transmembrane region" description="Helical" evidence="9">
    <location>
        <begin position="296"/>
        <end position="319"/>
    </location>
</feature>
<evidence type="ECO:0000256" key="2">
    <source>
        <dbReference type="ARBA" id="ARBA00007935"/>
    </source>
</evidence>
<evidence type="ECO:0000313" key="11">
    <source>
        <dbReference type="Proteomes" id="UP000269974"/>
    </source>
</evidence>
<feature type="compositionally biased region" description="Low complexity" evidence="8">
    <location>
        <begin position="1"/>
        <end position="23"/>
    </location>
</feature>
<feature type="region of interest" description="Disordered" evidence="8">
    <location>
        <begin position="1"/>
        <end position="53"/>
    </location>
</feature>
<dbReference type="EMBL" id="UYIO01000001">
    <property type="protein sequence ID" value="VDG77196.1"/>
    <property type="molecule type" value="Genomic_DNA"/>
</dbReference>
<evidence type="ECO:0000256" key="3">
    <source>
        <dbReference type="ARBA" id="ARBA00022448"/>
    </source>
</evidence>
<evidence type="ECO:0000256" key="8">
    <source>
        <dbReference type="SAM" id="MobiDB-lite"/>
    </source>
</evidence>
<evidence type="ECO:0000256" key="5">
    <source>
        <dbReference type="ARBA" id="ARBA00022692"/>
    </source>
</evidence>
<keyword evidence="5 9" id="KW-0812">Transmembrane</keyword>
<protein>
    <submittedName>
        <fullName evidence="10">ABC transporter integral membrane protein</fullName>
    </submittedName>
</protein>
<dbReference type="Proteomes" id="UP000269974">
    <property type="component" value="Unassembled WGS sequence"/>
</dbReference>
<feature type="transmembrane region" description="Helical" evidence="9">
    <location>
        <begin position="101"/>
        <end position="119"/>
    </location>
</feature>
<keyword evidence="6 9" id="KW-1133">Transmembrane helix</keyword>
<dbReference type="Pfam" id="PF01032">
    <property type="entry name" value="FecCD"/>
    <property type="match status" value="1"/>
</dbReference>
<comment type="similarity">
    <text evidence="2">Belongs to the binding-protein-dependent transport system permease family. FecCD subfamily.</text>
</comment>
<feature type="transmembrane region" description="Helical" evidence="9">
    <location>
        <begin position="382"/>
        <end position="400"/>
    </location>
</feature>
<dbReference type="AlphaFoldDB" id="A0A7Z8YAR6"/>
<keyword evidence="4" id="KW-1003">Cell membrane</keyword>
<reference evidence="10 11" key="1">
    <citation type="submission" date="2018-11" db="EMBL/GenBank/DDBJ databases">
        <authorList>
            <consortium name="Pathogen Informatics"/>
        </authorList>
    </citation>
    <scope>NUCLEOTIDE SEQUENCE [LARGE SCALE GENOMIC DNA]</scope>
    <source>
        <strain evidence="10 11">NCTC10327</strain>
    </source>
</reference>
<evidence type="ECO:0000256" key="7">
    <source>
        <dbReference type="ARBA" id="ARBA00023136"/>
    </source>
</evidence>
<dbReference type="Gene3D" id="1.10.3470.10">
    <property type="entry name" value="ABC transporter involved in vitamin B12 uptake, BtuC"/>
    <property type="match status" value="1"/>
</dbReference>
<feature type="transmembrane region" description="Helical" evidence="9">
    <location>
        <begin position="255"/>
        <end position="276"/>
    </location>
</feature>
<dbReference type="RefSeq" id="WP_185934327.1">
    <property type="nucleotide sequence ID" value="NZ_UYIO01000001.1"/>
</dbReference>
<dbReference type="SUPFAM" id="SSF81345">
    <property type="entry name" value="ABC transporter involved in vitamin B12 uptake, BtuC"/>
    <property type="match status" value="1"/>
</dbReference>
<evidence type="ECO:0000256" key="1">
    <source>
        <dbReference type="ARBA" id="ARBA00004651"/>
    </source>
</evidence>
<sequence length="438" mass="45173">MAAEEQPAAQAGAAQTGAAQNPAARRRPERKHHPEDWCKPTENRAPACGGAAPTEAAELAHAVQVAEAAQNPAARVATRSEAVSPAAHPHADIRRYFARKVVVLIGMAIAVLLAAGLVLKAGSSGLSIAEIWEGITNRDSGREATIMWNLRLPRTALAIVVGASLAVAGVIMQSVLRNPLASASTLGVSQGAGFGAAVAIIYFGAGSQINSPSGAAVSVGNSYVVATFAFLGGIGTTAIILAISRMRRVSPTAMVLAGVALSAVFNAGTSLVQYFADEVQVASVVYWTFGSLGRASWNQIGLIAALLAAALIFFMANMWNYNALESGTATAKSLGVNVDVLIPVSLAICALISAISVAFCGVIGFIGLIAPHMMRRLVGNDFRFLIPATALCGAALLLLADVVSRTLIAPTVLPIGAITSIVGAPIFLYLLLRRGFNE</sequence>
<gene>
    <name evidence="10" type="ORF">NCTC10327_01812</name>
</gene>
<dbReference type="PANTHER" id="PTHR30472:SF25">
    <property type="entry name" value="ABC TRANSPORTER PERMEASE PROTEIN MJ0876-RELATED"/>
    <property type="match status" value="1"/>
</dbReference>
<feature type="transmembrane region" description="Helical" evidence="9">
    <location>
        <begin position="183"/>
        <end position="203"/>
    </location>
</feature>
<feature type="transmembrane region" description="Helical" evidence="9">
    <location>
        <begin position="340"/>
        <end position="370"/>
    </location>
</feature>
<evidence type="ECO:0000256" key="4">
    <source>
        <dbReference type="ARBA" id="ARBA00022475"/>
    </source>
</evidence>
<accession>A0A7Z8YAR6</accession>
<keyword evidence="3" id="KW-0813">Transport</keyword>
<dbReference type="FunFam" id="1.10.3470.10:FF:000001">
    <property type="entry name" value="Vitamin B12 ABC transporter permease BtuC"/>
    <property type="match status" value="1"/>
</dbReference>
<feature type="transmembrane region" description="Helical" evidence="9">
    <location>
        <begin position="412"/>
        <end position="432"/>
    </location>
</feature>
<comment type="subcellular location">
    <subcellularLocation>
        <location evidence="1">Cell membrane</location>
        <topology evidence="1">Multi-pass membrane protein</topology>
    </subcellularLocation>
</comment>
<evidence type="ECO:0000256" key="9">
    <source>
        <dbReference type="SAM" id="Phobius"/>
    </source>
</evidence>
<dbReference type="GO" id="GO:0033214">
    <property type="term" value="P:siderophore-iron import into cell"/>
    <property type="evidence" value="ECO:0007669"/>
    <property type="project" value="TreeGrafter"/>
</dbReference>
<dbReference type="GO" id="GO:0005886">
    <property type="term" value="C:plasma membrane"/>
    <property type="evidence" value="ECO:0007669"/>
    <property type="project" value="UniProtKB-SubCell"/>
</dbReference>
<feature type="transmembrane region" description="Helical" evidence="9">
    <location>
        <begin position="223"/>
        <end position="243"/>
    </location>
</feature>
<dbReference type="InterPro" id="IPR000522">
    <property type="entry name" value="ABC_transptr_permease_BtuC"/>
</dbReference>
<organism evidence="10 11">
    <name type="scientific">Actinobaculum suis</name>
    <dbReference type="NCBI Taxonomy" id="1657"/>
    <lineage>
        <taxon>Bacteria</taxon>
        <taxon>Bacillati</taxon>
        <taxon>Actinomycetota</taxon>
        <taxon>Actinomycetes</taxon>
        <taxon>Actinomycetales</taxon>
        <taxon>Actinomycetaceae</taxon>
        <taxon>Actinobaculum</taxon>
    </lineage>
</organism>
<evidence type="ECO:0000256" key="6">
    <source>
        <dbReference type="ARBA" id="ARBA00022989"/>
    </source>
</evidence>
<evidence type="ECO:0000313" key="10">
    <source>
        <dbReference type="EMBL" id="VDG77196.1"/>
    </source>
</evidence>